<dbReference type="Pfam" id="PF07508">
    <property type="entry name" value="Recombinase"/>
    <property type="match status" value="1"/>
</dbReference>
<dbReference type="Pfam" id="PF13408">
    <property type="entry name" value="Zn_ribbon_recom"/>
    <property type="match status" value="1"/>
</dbReference>
<evidence type="ECO:0000259" key="3">
    <source>
        <dbReference type="PROSITE" id="PS51737"/>
    </source>
</evidence>
<evidence type="ECO:0000256" key="1">
    <source>
        <dbReference type="SAM" id="Coils"/>
    </source>
</evidence>
<dbReference type="Gene3D" id="3.90.1750.20">
    <property type="entry name" value="Putative Large Serine Recombinase, Chain B, Domain 2"/>
    <property type="match status" value="1"/>
</dbReference>
<dbReference type="Pfam" id="PF00239">
    <property type="entry name" value="Resolvase"/>
    <property type="match status" value="1"/>
</dbReference>
<feature type="domain" description="Recombinase" evidence="3">
    <location>
        <begin position="157"/>
        <end position="261"/>
    </location>
</feature>
<dbReference type="GeneID" id="98063122"/>
<dbReference type="InterPro" id="IPR038109">
    <property type="entry name" value="DNA_bind_recomb_sf"/>
</dbReference>
<sequence>MSTNRAVIYARYSSNKQTEQSIEGQLRDCYSYAEKHDITIIGEYIDRALSAKTDNRPEFQRMIKDSANGAFNIIIVWKLDRFSRNRYDSAAYKVKLKKNGVKIISAMENISDNPEGILVESLLEGIAEYYSADLSEKVNRGMRETALKCHSTGAPVPLGYKIEDKKYIVNEIESPVVKKIFTMYADGFSAKDICDYLNEHGFKTRRGGQFNKNSLRTMLTNRKYIGIYKYKDIEIPGGIPQIIDNELFEKVGKMMIKNKRNAAASKPKEKYLLSGKVICGLCGDKMNGESGKNKSGRVYRYYKCGKQKRNKNDCPKHTIDKYYLEDTVINAVRSIVCNDKIIDRIAKKAVEAQMYDDTPQIINSLEQKLSETEKQIENILKAIESGIFTISVKDRLLELEKTKDILKSEIIKEKNDNPFLDYDTIKFILSQYSNGDFKDEKFRQKLVDVLIYKVIVFDDKIYILYNFSKDDNTKDRYEDIIKLIEKSTAAQNGSPNVKRMRQALCYYGVCLIFVYSLKCFL</sequence>
<proteinExistence type="predicted"/>
<dbReference type="GO" id="GO:0000150">
    <property type="term" value="F:DNA strand exchange activity"/>
    <property type="evidence" value="ECO:0007669"/>
    <property type="project" value="InterPro"/>
</dbReference>
<protein>
    <submittedName>
        <fullName evidence="4">Resolvase domain protein</fullName>
    </submittedName>
</protein>
<dbReference type="Proteomes" id="UP000235589">
    <property type="component" value="Chromosome"/>
</dbReference>
<dbReference type="SMART" id="SM00857">
    <property type="entry name" value="Resolvase"/>
    <property type="match status" value="1"/>
</dbReference>
<dbReference type="InterPro" id="IPR006119">
    <property type="entry name" value="Resolv_N"/>
</dbReference>
<gene>
    <name evidence="4" type="ORF">B9O19_01735</name>
</gene>
<dbReference type="EMBL" id="CP020991">
    <property type="protein sequence ID" value="AUO19889.1"/>
    <property type="molecule type" value="Genomic_DNA"/>
</dbReference>
<dbReference type="PROSITE" id="PS51737">
    <property type="entry name" value="RECOMBINASE_DNA_BIND"/>
    <property type="match status" value="1"/>
</dbReference>
<evidence type="ECO:0000313" key="4">
    <source>
        <dbReference type="EMBL" id="AUO19889.1"/>
    </source>
</evidence>
<organism evidence="4 5">
    <name type="scientific">Monoglobus pectinilyticus</name>
    <dbReference type="NCBI Taxonomy" id="1981510"/>
    <lineage>
        <taxon>Bacteria</taxon>
        <taxon>Bacillati</taxon>
        <taxon>Bacillota</taxon>
        <taxon>Clostridia</taxon>
        <taxon>Monoglobales</taxon>
        <taxon>Monoglobaceae</taxon>
        <taxon>Monoglobus</taxon>
    </lineage>
</organism>
<dbReference type="SUPFAM" id="SSF53041">
    <property type="entry name" value="Resolvase-like"/>
    <property type="match status" value="1"/>
</dbReference>
<dbReference type="InterPro" id="IPR011109">
    <property type="entry name" value="DNA_bind_recombinase_dom"/>
</dbReference>
<dbReference type="PANTHER" id="PTHR30461">
    <property type="entry name" value="DNA-INVERTASE FROM LAMBDOID PROPHAGE"/>
    <property type="match status" value="1"/>
</dbReference>
<dbReference type="PANTHER" id="PTHR30461:SF23">
    <property type="entry name" value="DNA RECOMBINASE-RELATED"/>
    <property type="match status" value="1"/>
</dbReference>
<evidence type="ECO:0000313" key="5">
    <source>
        <dbReference type="Proteomes" id="UP000235589"/>
    </source>
</evidence>
<accession>A0A2K9P4Y1</accession>
<dbReference type="InterPro" id="IPR036162">
    <property type="entry name" value="Resolvase-like_N_sf"/>
</dbReference>
<dbReference type="OrthoDB" id="9769353at2"/>
<dbReference type="Gene3D" id="3.40.50.1390">
    <property type="entry name" value="Resolvase, N-terminal catalytic domain"/>
    <property type="match status" value="1"/>
</dbReference>
<feature type="domain" description="Resolvase/invertase-type recombinase catalytic" evidence="2">
    <location>
        <begin position="5"/>
        <end position="149"/>
    </location>
</feature>
<name>A0A2K9P4Y1_9FIRM</name>
<dbReference type="InterPro" id="IPR050639">
    <property type="entry name" value="SSR_resolvase"/>
</dbReference>
<dbReference type="KEGG" id="mpec:B9O19_01735"/>
<dbReference type="GO" id="GO:0003677">
    <property type="term" value="F:DNA binding"/>
    <property type="evidence" value="ECO:0007669"/>
    <property type="project" value="InterPro"/>
</dbReference>
<dbReference type="PROSITE" id="PS51736">
    <property type="entry name" value="RECOMBINASES_3"/>
    <property type="match status" value="1"/>
</dbReference>
<dbReference type="RefSeq" id="WP_102366054.1">
    <property type="nucleotide sequence ID" value="NZ_CP020991.1"/>
</dbReference>
<evidence type="ECO:0000259" key="2">
    <source>
        <dbReference type="PROSITE" id="PS51736"/>
    </source>
</evidence>
<dbReference type="AlphaFoldDB" id="A0A2K9P4Y1"/>
<keyword evidence="5" id="KW-1185">Reference proteome</keyword>
<reference evidence="4 5" key="1">
    <citation type="submission" date="2017-04" db="EMBL/GenBank/DDBJ databases">
        <title>Monoglobus pectinilyticus 14 draft genome.</title>
        <authorList>
            <person name="Kim C."/>
            <person name="Rosendale D.I."/>
            <person name="Kelly W.J."/>
            <person name="Tannock G.W."/>
            <person name="Patchett M.L."/>
            <person name="Jordens J.Z."/>
        </authorList>
    </citation>
    <scope>NUCLEOTIDE SEQUENCE [LARGE SCALE GENOMIC DNA]</scope>
    <source>
        <strain evidence="4 5">14</strain>
    </source>
</reference>
<keyword evidence="1" id="KW-0175">Coiled coil</keyword>
<dbReference type="InterPro" id="IPR025827">
    <property type="entry name" value="Zn_ribbon_recom_dom"/>
</dbReference>
<feature type="coiled-coil region" evidence="1">
    <location>
        <begin position="362"/>
        <end position="416"/>
    </location>
</feature>
<dbReference type="CDD" id="cd00338">
    <property type="entry name" value="Ser_Recombinase"/>
    <property type="match status" value="1"/>
</dbReference>